<dbReference type="PANTHER" id="PTHR14060">
    <property type="entry name" value="PROTEIN P13 MTCP-1"/>
    <property type="match status" value="1"/>
</dbReference>
<evidence type="ECO:0000313" key="2">
    <source>
        <dbReference type="Ensembl" id="ENSMSIP00000011137.1"/>
    </source>
</evidence>
<organism evidence="2 3">
    <name type="scientific">Mus spicilegus</name>
    <name type="common">Mound-building mouse</name>
    <dbReference type="NCBI Taxonomy" id="10103"/>
    <lineage>
        <taxon>Eukaryota</taxon>
        <taxon>Metazoa</taxon>
        <taxon>Chordata</taxon>
        <taxon>Craniata</taxon>
        <taxon>Vertebrata</taxon>
        <taxon>Euteleostomi</taxon>
        <taxon>Mammalia</taxon>
        <taxon>Eutheria</taxon>
        <taxon>Euarchontoglires</taxon>
        <taxon>Glires</taxon>
        <taxon>Rodentia</taxon>
        <taxon>Myomorpha</taxon>
        <taxon>Muroidea</taxon>
        <taxon>Muridae</taxon>
        <taxon>Murinae</taxon>
        <taxon>Mus</taxon>
        <taxon>Mus</taxon>
    </lineage>
</organism>
<dbReference type="Gene3D" id="2.40.15.10">
    <property type="entry name" value="TCL1/MTCP1"/>
    <property type="match status" value="1"/>
</dbReference>
<evidence type="ECO:0000256" key="1">
    <source>
        <dbReference type="ARBA" id="ARBA00006399"/>
    </source>
</evidence>
<dbReference type="InterPro" id="IPR004832">
    <property type="entry name" value="TCL1_MTCP1"/>
</dbReference>
<dbReference type="GeneTree" id="ENSGT00390000006885"/>
<dbReference type="InterPro" id="IPR036672">
    <property type="entry name" value="TCL1_MTCP1_sf"/>
</dbReference>
<sequence length="193" mass="22036">MATQRAHRAETPAHPNRLWIWEKHVYLDEFRRSWLPVVIKSNEKFQVILRQEDVTLGEAMSPSQLVPYELPLMWQLYPKDRYRSCDSMYWQILYHIKVLQLLSALPRPGPTGEMLVLMFSLFASHVLFPLHWAPRRKLWPDAAPSHAAVACSAALVGPSALLTTWQGAPEKIPVLLTSSRCSVVSVPLMILAD</sequence>
<reference evidence="2" key="2">
    <citation type="submission" date="2025-09" db="UniProtKB">
        <authorList>
            <consortium name="Ensembl"/>
        </authorList>
    </citation>
    <scope>IDENTIFICATION</scope>
</reference>
<dbReference type="Pfam" id="PF01840">
    <property type="entry name" value="TCL1_MTCP1"/>
    <property type="match status" value="1"/>
</dbReference>
<reference evidence="2" key="1">
    <citation type="submission" date="2025-08" db="UniProtKB">
        <authorList>
            <consortium name="Ensembl"/>
        </authorList>
    </citation>
    <scope>IDENTIFICATION</scope>
</reference>
<dbReference type="Proteomes" id="UP000694415">
    <property type="component" value="Unplaced"/>
</dbReference>
<dbReference type="PANTHER" id="PTHR14060:SF4">
    <property type="entry name" value="T-CELL LEUKEMIA_LYMPHOMA PROTEIN 1A"/>
    <property type="match status" value="1"/>
</dbReference>
<dbReference type="SUPFAM" id="SSF50904">
    <property type="entry name" value="Oncogene products"/>
    <property type="match status" value="1"/>
</dbReference>
<protein>
    <submittedName>
        <fullName evidence="2">T cell lymphoma breakpoint 1</fullName>
    </submittedName>
</protein>
<dbReference type="AlphaFoldDB" id="A0A8C6GT29"/>
<evidence type="ECO:0000313" key="3">
    <source>
        <dbReference type="Proteomes" id="UP000694415"/>
    </source>
</evidence>
<dbReference type="Ensembl" id="ENSMSIT00000014125.1">
    <property type="protein sequence ID" value="ENSMSIP00000011137.1"/>
    <property type="gene ID" value="ENSMSIG00000009730.1"/>
</dbReference>
<keyword evidence="3" id="KW-1185">Reference proteome</keyword>
<accession>A0A8C6GT29</accession>
<dbReference type="GO" id="GO:0043539">
    <property type="term" value="F:protein serine/threonine kinase activator activity"/>
    <property type="evidence" value="ECO:0007669"/>
    <property type="project" value="InterPro"/>
</dbReference>
<name>A0A8C6GT29_MUSSI</name>
<comment type="similarity">
    <text evidence="1">Belongs to the TCL1 family.</text>
</comment>
<proteinExistence type="inferred from homology"/>